<accession>A0A2Z4YBJ4</accession>
<evidence type="ECO:0000313" key="1">
    <source>
        <dbReference type="EMBL" id="AXA37753.1"/>
    </source>
</evidence>
<reference evidence="1 2" key="1">
    <citation type="submission" date="2018-07" db="EMBL/GenBank/DDBJ databases">
        <title>Rhizobium leguminosarum strain:ATCC 14479 Genome sequencing and assembly.</title>
        <authorList>
            <person name="Chakraborty R."/>
        </authorList>
    </citation>
    <scope>NUCLEOTIDE SEQUENCE [LARGE SCALE GENOMIC DNA]</scope>
    <source>
        <strain evidence="1 2">ATCC 14479</strain>
    </source>
</reference>
<organism evidence="1 2">
    <name type="scientific">Rhizobium leguminosarum</name>
    <dbReference type="NCBI Taxonomy" id="384"/>
    <lineage>
        <taxon>Bacteria</taxon>
        <taxon>Pseudomonadati</taxon>
        <taxon>Pseudomonadota</taxon>
        <taxon>Alphaproteobacteria</taxon>
        <taxon>Hyphomicrobiales</taxon>
        <taxon>Rhizobiaceae</taxon>
        <taxon>Rhizobium/Agrobacterium group</taxon>
        <taxon>Rhizobium</taxon>
    </lineage>
</organism>
<dbReference type="AlphaFoldDB" id="A0A2Z4YBJ4"/>
<dbReference type="EMBL" id="CP030760">
    <property type="protein sequence ID" value="AXA37753.1"/>
    <property type="molecule type" value="Genomic_DNA"/>
</dbReference>
<gene>
    <name evidence="1" type="ORF">DLJ82_0132</name>
</gene>
<sequence>MGWRPISNFSLTGMLVKYWRRDFRRRETDAETEFPLHPL</sequence>
<proteinExistence type="predicted"/>
<name>A0A2Z4YBJ4_RHILE</name>
<evidence type="ECO:0000313" key="2">
    <source>
        <dbReference type="Proteomes" id="UP000251166"/>
    </source>
</evidence>
<dbReference type="Proteomes" id="UP000251166">
    <property type="component" value="Chromosome"/>
</dbReference>
<protein>
    <submittedName>
        <fullName evidence="1">Uncharacterized protein</fullName>
    </submittedName>
</protein>